<name>A0A814P3A5_9BILA</name>
<reference evidence="3" key="1">
    <citation type="submission" date="2021-02" db="EMBL/GenBank/DDBJ databases">
        <authorList>
            <person name="Nowell W R."/>
        </authorList>
    </citation>
    <scope>NUCLEOTIDE SEQUENCE</scope>
</reference>
<dbReference type="AlphaFoldDB" id="A0A814P3A5"/>
<accession>A0A814P3A5</accession>
<keyword evidence="1" id="KW-0732">Signal</keyword>
<evidence type="ECO:0000313" key="3">
    <source>
        <dbReference type="EMBL" id="CAF1099359.1"/>
    </source>
</evidence>
<protein>
    <recommendedName>
        <fullName evidence="2">Apple domain-containing protein</fullName>
    </recommendedName>
</protein>
<proteinExistence type="predicted"/>
<dbReference type="Pfam" id="PF14295">
    <property type="entry name" value="PAN_4"/>
    <property type="match status" value="1"/>
</dbReference>
<evidence type="ECO:0000256" key="1">
    <source>
        <dbReference type="SAM" id="SignalP"/>
    </source>
</evidence>
<feature type="signal peptide" evidence="1">
    <location>
        <begin position="1"/>
        <end position="16"/>
    </location>
</feature>
<dbReference type="OrthoDB" id="10059939at2759"/>
<feature type="domain" description="Apple" evidence="2">
    <location>
        <begin position="140"/>
        <end position="187"/>
    </location>
</feature>
<evidence type="ECO:0000259" key="2">
    <source>
        <dbReference type="Pfam" id="PF14295"/>
    </source>
</evidence>
<feature type="chain" id="PRO_5032943975" description="Apple domain-containing protein" evidence="1">
    <location>
        <begin position="17"/>
        <end position="206"/>
    </location>
</feature>
<organism evidence="3 4">
    <name type="scientific">Adineta steineri</name>
    <dbReference type="NCBI Taxonomy" id="433720"/>
    <lineage>
        <taxon>Eukaryota</taxon>
        <taxon>Metazoa</taxon>
        <taxon>Spiralia</taxon>
        <taxon>Gnathifera</taxon>
        <taxon>Rotifera</taxon>
        <taxon>Eurotatoria</taxon>
        <taxon>Bdelloidea</taxon>
        <taxon>Adinetida</taxon>
        <taxon>Adinetidae</taxon>
        <taxon>Adineta</taxon>
    </lineage>
</organism>
<evidence type="ECO:0000313" key="4">
    <source>
        <dbReference type="Proteomes" id="UP000663832"/>
    </source>
</evidence>
<sequence length="206" mass="22972">MFWIFFVLLVFSTGGCILISKIDNNILIGNISESLWNITQNQCICEMIQSNGIMSTLNYFSTNETCQLFYTNFTSILIEFDLNSSLIFMNQSAIFIALTSSSITLTTTLSPSNTTMITTEPIIDTTEPSYECGNMTVLIGTDLVSGYLDFRQVQSFSECCTWCQSNSSCVSFTWDMPTGVGSIAWCYIRDHIPSPSVNPVVISARY</sequence>
<dbReference type="InterPro" id="IPR003609">
    <property type="entry name" value="Pan_app"/>
</dbReference>
<dbReference type="EMBL" id="CAJNOM010000126">
    <property type="protein sequence ID" value="CAF1099359.1"/>
    <property type="molecule type" value="Genomic_DNA"/>
</dbReference>
<dbReference type="Proteomes" id="UP000663832">
    <property type="component" value="Unassembled WGS sequence"/>
</dbReference>
<dbReference type="Gene3D" id="3.50.4.10">
    <property type="entry name" value="Hepatocyte Growth Factor"/>
    <property type="match status" value="1"/>
</dbReference>
<keyword evidence="4" id="KW-1185">Reference proteome</keyword>
<comment type="caution">
    <text evidence="3">The sequence shown here is derived from an EMBL/GenBank/DDBJ whole genome shotgun (WGS) entry which is preliminary data.</text>
</comment>
<gene>
    <name evidence="3" type="ORF">QVE165_LOCUS20210</name>
</gene>